<evidence type="ECO:0000256" key="1">
    <source>
        <dbReference type="SAM" id="MobiDB-lite"/>
    </source>
</evidence>
<dbReference type="PANTHER" id="PTHR30217:SF10">
    <property type="entry name" value="23S RRNA 5-HYDROXYCYTIDINE C2501 SYNTHASE"/>
    <property type="match status" value="1"/>
</dbReference>
<dbReference type="RefSeq" id="WP_191618944.1">
    <property type="nucleotide sequence ID" value="NZ_JACYFG010000051.1"/>
</dbReference>
<evidence type="ECO:0000313" key="3">
    <source>
        <dbReference type="EMBL" id="MBD5781866.1"/>
    </source>
</evidence>
<dbReference type="Proteomes" id="UP000622317">
    <property type="component" value="Unassembled WGS sequence"/>
</dbReference>
<proteinExistence type="predicted"/>
<feature type="domain" description="Peptidase U32 collagenase" evidence="2">
    <location>
        <begin position="430"/>
        <end position="549"/>
    </location>
</feature>
<dbReference type="Pfam" id="PF12392">
    <property type="entry name" value="DUF3656"/>
    <property type="match status" value="1"/>
</dbReference>
<reference evidence="3" key="1">
    <citation type="submission" date="2020-09" db="EMBL/GenBank/DDBJ databases">
        <title>Pelagicoccus enzymogenes sp. nov. with an EPS production, isolated from marine sediment.</title>
        <authorList>
            <person name="Feng X."/>
        </authorList>
    </citation>
    <scope>NUCLEOTIDE SEQUENCE</scope>
    <source>
        <strain evidence="3">NFK12</strain>
    </source>
</reference>
<dbReference type="Pfam" id="PF01136">
    <property type="entry name" value="Peptidase_U32"/>
    <property type="match status" value="2"/>
</dbReference>
<dbReference type="InterPro" id="IPR051454">
    <property type="entry name" value="RNA/ubiquinone_mod_enzymes"/>
</dbReference>
<gene>
    <name evidence="3" type="ORF">IEN85_20360</name>
</gene>
<organism evidence="3 4">
    <name type="scientific">Pelagicoccus enzymogenes</name>
    <dbReference type="NCBI Taxonomy" id="2773457"/>
    <lineage>
        <taxon>Bacteria</taxon>
        <taxon>Pseudomonadati</taxon>
        <taxon>Verrucomicrobiota</taxon>
        <taxon>Opitutia</taxon>
        <taxon>Puniceicoccales</taxon>
        <taxon>Pelagicoccaceae</taxon>
        <taxon>Pelagicoccus</taxon>
    </lineage>
</organism>
<dbReference type="InterPro" id="IPR001539">
    <property type="entry name" value="Peptidase_U32"/>
</dbReference>
<evidence type="ECO:0000259" key="2">
    <source>
        <dbReference type="Pfam" id="PF12392"/>
    </source>
</evidence>
<comment type="caution">
    <text evidence="3">The sequence shown here is derived from an EMBL/GenBank/DDBJ whole genome shotgun (WGS) entry which is preliminary data.</text>
</comment>
<dbReference type="AlphaFoldDB" id="A0A927FDN3"/>
<accession>A0A927FDN3</accession>
<name>A0A927FDN3_9BACT</name>
<feature type="compositionally biased region" description="Low complexity" evidence="1">
    <location>
        <begin position="301"/>
        <end position="317"/>
    </location>
</feature>
<protein>
    <submittedName>
        <fullName evidence="3">U32 family peptidase</fullName>
    </submittedName>
</protein>
<evidence type="ECO:0000313" key="4">
    <source>
        <dbReference type="Proteomes" id="UP000622317"/>
    </source>
</evidence>
<feature type="region of interest" description="Disordered" evidence="1">
    <location>
        <begin position="301"/>
        <end position="322"/>
    </location>
</feature>
<feature type="compositionally biased region" description="Low complexity" evidence="1">
    <location>
        <begin position="562"/>
        <end position="583"/>
    </location>
</feature>
<keyword evidence="4" id="KW-1185">Reference proteome</keyword>
<sequence>MPKLIPKRLSSHEENTRQVAKPELLSPAGTWDCARAAVENGADAIFFGLERFNARMRGKNFTVADLPELMAYLHSRGVKGYVTFNILVFSDEMADAEDFLRSIIAAGVDAAIVQDVGICRLIRRISPDFPIHASTQMSVTSEAGIEFARELGSSVVVLARETSLKEVGAIREKTIAAGTEVPIELFVHGALCVAYSGQCLTSESLGGRSANRGECAQACRLPYELYSNGKQVDLGDRRYLLSPQDLSGLDAMPEIIKNGVATLKIEGRLKAPEYVAAVTQVYRKALDDAWNEYVGATSDATAQSSSVGGTSSTSSATHPDPKYQLEMTFSRGLSDGWLNGIDNQKLVHARFGKKRGLRLGIVKSIEKDGVLLELEAPLKAGDGVVFDRGRPDEQEEGGRITSVDTRGRDSFVRFLNDSINWKRVNVGDTLFKTSDPALDKALRQSYEVEQPNYTRPITATVHGEPGKLLTLELRDEVGRVARSESTEPLQEAAKRALDDETLTKQLSRLGATPFHLASLDNRLVGNCHFPVSQINQLRRDAVDTLTALRREPLRWTLNHPRSSSSTSSSSSASTSSSAYPSSTLDSKASTIIPYLRSFEQLEAALTLPYRELYLELENPKHYKKAVELVHAAPGDKKIWVAPPRMFKTGEDWVVKQLTECGADGFLARNHEHLKSLSKFPLRGDFSLNVANHLTAEYLMERYQLQRLTASYDLNATQLAALLENAPANWFEITLHQHMPMFHMEHCVFCAFLSDGKDFRDCGRPCDKHSVSIKDRTGMLHPLKADAGCRNTVFNAKAQTGAEFAQDLLNFGVRHFRVEFLNESPEEVRDTLDRYERLLAGKLSGQSLWRELKLINQLGVTRGTLREK</sequence>
<dbReference type="InterPro" id="IPR020988">
    <property type="entry name" value="Pept_U32_collagenase"/>
</dbReference>
<dbReference type="EMBL" id="JACYFG010000051">
    <property type="protein sequence ID" value="MBD5781866.1"/>
    <property type="molecule type" value="Genomic_DNA"/>
</dbReference>
<feature type="region of interest" description="Disordered" evidence="1">
    <location>
        <begin position="557"/>
        <end position="584"/>
    </location>
</feature>
<dbReference type="PANTHER" id="PTHR30217">
    <property type="entry name" value="PEPTIDASE U32 FAMILY"/>
    <property type="match status" value="1"/>
</dbReference>